<gene>
    <name evidence="19" type="ORF">BN1356_01829</name>
</gene>
<dbReference type="NCBIfam" id="NF011663">
    <property type="entry name" value="PRK15083.1"/>
    <property type="match status" value="1"/>
</dbReference>
<dbReference type="CDD" id="cd05567">
    <property type="entry name" value="PTS_IIB_mannitol"/>
    <property type="match status" value="1"/>
</dbReference>
<dbReference type="PROSITE" id="PS51104">
    <property type="entry name" value="PTS_EIIC_TYPE_2"/>
    <property type="match status" value="1"/>
</dbReference>
<feature type="transmembrane region" description="Helical" evidence="16">
    <location>
        <begin position="80"/>
        <end position="100"/>
    </location>
</feature>
<name>A0A0E4CT92_9STRE</name>
<evidence type="ECO:0000256" key="15">
    <source>
        <dbReference type="ARBA" id="ARBA00033349"/>
    </source>
</evidence>
<feature type="transmembrane region" description="Helical" evidence="16">
    <location>
        <begin position="146"/>
        <end position="164"/>
    </location>
</feature>
<dbReference type="NCBIfam" id="TIGR00851">
    <property type="entry name" value="mtlA"/>
    <property type="match status" value="1"/>
</dbReference>
<dbReference type="PANTHER" id="PTHR30181:SF2">
    <property type="entry name" value="PTS SYSTEM MANNITOL-SPECIFIC EIICBA COMPONENT"/>
    <property type="match status" value="1"/>
</dbReference>
<evidence type="ECO:0000256" key="8">
    <source>
        <dbReference type="ARBA" id="ARBA00022553"/>
    </source>
</evidence>
<evidence type="ECO:0000256" key="4">
    <source>
        <dbReference type="ARBA" id="ARBA00011909"/>
    </source>
</evidence>
<dbReference type="InterPro" id="IPR004718">
    <property type="entry name" value="PTS_IIC_mtl"/>
</dbReference>
<evidence type="ECO:0000256" key="6">
    <source>
        <dbReference type="ARBA" id="ARBA00022448"/>
    </source>
</evidence>
<keyword evidence="13 16" id="KW-1133">Transmembrane helix</keyword>
<comment type="catalytic activity">
    <reaction evidence="1">
        <text>D-mannitol(out) + N(pros)-phospho-L-histidyl-[protein] = D-mannitol 1-phosphate(in) + L-histidyl-[protein]</text>
        <dbReference type="Rhea" id="RHEA:33363"/>
        <dbReference type="Rhea" id="RHEA-COMP:9745"/>
        <dbReference type="Rhea" id="RHEA-COMP:9746"/>
        <dbReference type="ChEBI" id="CHEBI:16899"/>
        <dbReference type="ChEBI" id="CHEBI:29979"/>
        <dbReference type="ChEBI" id="CHEBI:61381"/>
        <dbReference type="ChEBI" id="CHEBI:64837"/>
        <dbReference type="EC" id="2.7.1.197"/>
    </reaction>
</comment>
<evidence type="ECO:0000256" key="5">
    <source>
        <dbReference type="ARBA" id="ARBA00021825"/>
    </source>
</evidence>
<evidence type="ECO:0000256" key="1">
    <source>
        <dbReference type="ARBA" id="ARBA00001655"/>
    </source>
</evidence>
<evidence type="ECO:0000256" key="11">
    <source>
        <dbReference type="ARBA" id="ARBA00022683"/>
    </source>
</evidence>
<sequence>MDTQSSLKVRVQKLGTSLSNMVMPNIGAFIAWGVLTSLFIPTGWLPNATLSQIVGPAITYLLPLLIGYTGGHMVHGQRGAVVGAIATFGAVASSSVPTFVEANNGASVPMFIGAMIMGPLGGWVIKKFDQAFQEKIRPGFEMLVNNFSAGLIGFALVLLAFYGIGPVVASLTGIIGNGVQIIVDAKLLPLANILVEPAKILFLNNAINHGIFTPLGAEQVAETGKSILFLIEANPGPGLGILVAYAMFGKGSAKSSSWGAMVIHFLGGIHEIYFPYVMMKPMLFLAVIAGGVSGTFVNQLLGSGLTGAASPGSIIAILGMTAKGSHLSVILGVLAGATVSFLVASLILKADKSEGESLEDAQAATKAAKATAKGQTAPVSATISADSVKQIIFACDAGMGSSAMGASLLRDKVKKAGLNIPVTNKAISNLTDEPNTLIVTQEELAARAAQRTPSAAHVSVDNFLTSPKYDEIIAQLAGEASPKSEPTSVQTLAEVDIKEVEEVVFAYGKAQGSATMGQETLRAIFKSKNIAIPVATVAYADLSKHNNETSLLVTTIAEKAEVEAAAPNAQVLIVDSLVTTPEYDKLVARLHK</sequence>
<keyword evidence="6" id="KW-0813">Transport</keyword>
<dbReference type="Pfam" id="PF02302">
    <property type="entry name" value="PTS_IIB"/>
    <property type="match status" value="1"/>
</dbReference>
<dbReference type="AlphaFoldDB" id="A0A0E4CT92"/>
<dbReference type="OrthoDB" id="9814222at2"/>
<evidence type="ECO:0000259" key="18">
    <source>
        <dbReference type="PROSITE" id="PS51104"/>
    </source>
</evidence>
<comment type="subcellular location">
    <subcellularLocation>
        <location evidence="3">Cell membrane</location>
        <topology evidence="3">Multi-pass membrane protein</topology>
    </subcellularLocation>
</comment>
<evidence type="ECO:0000313" key="19">
    <source>
        <dbReference type="EMBL" id="CQR25484.1"/>
    </source>
</evidence>
<feature type="transmembrane region" description="Helical" evidence="16">
    <location>
        <begin position="50"/>
        <end position="68"/>
    </location>
</feature>
<dbReference type="SUPFAM" id="SSF52794">
    <property type="entry name" value="PTS system IIB component-like"/>
    <property type="match status" value="2"/>
</dbReference>
<dbReference type="GO" id="GO:0090563">
    <property type="term" value="F:protein-phosphocysteine-sugar phosphotransferase activity"/>
    <property type="evidence" value="ECO:0007669"/>
    <property type="project" value="TreeGrafter"/>
</dbReference>
<dbReference type="GO" id="GO:0022872">
    <property type="term" value="F:protein-N(PI)-phosphohistidine-mannitol phosphotransferase system transmembrane transporter activity"/>
    <property type="evidence" value="ECO:0007669"/>
    <property type="project" value="InterPro"/>
</dbReference>
<dbReference type="InterPro" id="IPR029503">
    <property type="entry name" value="PTS_EIIB_mannitol"/>
</dbReference>
<keyword evidence="9" id="KW-0762">Sugar transport</keyword>
<evidence type="ECO:0000256" key="12">
    <source>
        <dbReference type="ARBA" id="ARBA00022692"/>
    </source>
</evidence>
<reference evidence="20" key="1">
    <citation type="submission" date="2015-03" db="EMBL/GenBank/DDBJ databases">
        <authorList>
            <person name="Urmite Genomes"/>
        </authorList>
    </citation>
    <scope>NUCLEOTIDE SEQUENCE [LARGE SCALE GENOMIC DNA]</scope>
    <source>
        <strain evidence="20">FF10</strain>
    </source>
</reference>
<feature type="transmembrane region" description="Helical" evidence="16">
    <location>
        <begin position="21"/>
        <end position="44"/>
    </location>
</feature>
<evidence type="ECO:0000256" key="10">
    <source>
        <dbReference type="ARBA" id="ARBA00022679"/>
    </source>
</evidence>
<organism evidence="19 20">
    <name type="scientific">Streptococcus varani</name>
    <dbReference type="NCBI Taxonomy" id="1608583"/>
    <lineage>
        <taxon>Bacteria</taxon>
        <taxon>Bacillati</taxon>
        <taxon>Bacillota</taxon>
        <taxon>Bacilli</taxon>
        <taxon>Lactobacillales</taxon>
        <taxon>Streptococcaceae</taxon>
        <taxon>Streptococcus</taxon>
    </lineage>
</organism>
<evidence type="ECO:0000256" key="9">
    <source>
        <dbReference type="ARBA" id="ARBA00022597"/>
    </source>
</evidence>
<evidence type="ECO:0000256" key="13">
    <source>
        <dbReference type="ARBA" id="ARBA00022989"/>
    </source>
</evidence>
<dbReference type="GO" id="GO:0009401">
    <property type="term" value="P:phosphoenolpyruvate-dependent sugar phosphotransferase system"/>
    <property type="evidence" value="ECO:0007669"/>
    <property type="project" value="UniProtKB-KW"/>
</dbReference>
<dbReference type="Gene3D" id="3.40.50.2300">
    <property type="match status" value="2"/>
</dbReference>
<evidence type="ECO:0000256" key="3">
    <source>
        <dbReference type="ARBA" id="ARBA00004651"/>
    </source>
</evidence>
<dbReference type="InterPro" id="IPR013011">
    <property type="entry name" value="PTS_EIIB_2"/>
</dbReference>
<proteinExistence type="predicted"/>
<evidence type="ECO:0000259" key="17">
    <source>
        <dbReference type="PROSITE" id="PS51099"/>
    </source>
</evidence>
<keyword evidence="12 16" id="KW-0812">Transmembrane</keyword>
<evidence type="ECO:0000256" key="16">
    <source>
        <dbReference type="SAM" id="Phobius"/>
    </source>
</evidence>
<keyword evidence="20" id="KW-1185">Reference proteome</keyword>
<dbReference type="RefSeq" id="WP_093651034.1">
    <property type="nucleotide sequence ID" value="NZ_CTEN01000004.1"/>
</dbReference>
<feature type="transmembrane region" description="Helical" evidence="16">
    <location>
        <begin position="106"/>
        <end position="125"/>
    </location>
</feature>
<evidence type="ECO:0000313" key="20">
    <source>
        <dbReference type="Proteomes" id="UP000198604"/>
    </source>
</evidence>
<dbReference type="EC" id="2.7.1.197" evidence="4"/>
<protein>
    <recommendedName>
        <fullName evidence="5">PTS system mannitol-specific EIICB component</fullName>
        <ecNumber evidence="4">2.7.1.197</ecNumber>
    </recommendedName>
    <alternativeName>
        <fullName evidence="15">EIICB-Mtl</fullName>
    </alternativeName>
</protein>
<keyword evidence="7" id="KW-1003">Cell membrane</keyword>
<dbReference type="PANTHER" id="PTHR30181">
    <property type="entry name" value="MANNITOL PERMEASE IIC COMPONENT"/>
    <property type="match status" value="1"/>
</dbReference>
<dbReference type="InterPro" id="IPR003501">
    <property type="entry name" value="PTS_EIIB_2/3"/>
</dbReference>
<comment type="function">
    <text evidence="2">The phosphoenolpyruvate-dependent sugar phosphotransferase system (sugar PTS), a major carbohydrate active transport system, catalyzes the phosphorylation of incoming sugar substrates concomitantly with their translocation across the cell membrane. The enzyme II CmtAB PTS system is involved in D-mannitol transport.</text>
</comment>
<dbReference type="EMBL" id="CTEN01000004">
    <property type="protein sequence ID" value="CQR25484.1"/>
    <property type="molecule type" value="Genomic_DNA"/>
</dbReference>
<dbReference type="STRING" id="1608583.BN1356_01829"/>
<accession>A0A0E4CT92</accession>
<keyword evidence="11" id="KW-0598">Phosphotransferase system</keyword>
<feature type="domain" description="PTS EIIB type-2" evidence="17">
    <location>
        <begin position="389"/>
        <end position="484"/>
    </location>
</feature>
<evidence type="ECO:0000256" key="7">
    <source>
        <dbReference type="ARBA" id="ARBA00022475"/>
    </source>
</evidence>
<dbReference type="InterPro" id="IPR050893">
    <property type="entry name" value="Sugar_PTS"/>
</dbReference>
<keyword evidence="14 16" id="KW-0472">Membrane</keyword>
<dbReference type="InterPro" id="IPR013014">
    <property type="entry name" value="PTS_EIIC_2"/>
</dbReference>
<feature type="transmembrane region" description="Helical" evidence="16">
    <location>
        <begin position="327"/>
        <end position="348"/>
    </location>
</feature>
<dbReference type="Proteomes" id="UP000198604">
    <property type="component" value="Unassembled WGS sequence"/>
</dbReference>
<keyword evidence="8" id="KW-0597">Phosphoprotein</keyword>
<feature type="domain" description="PTS EIIC type-2" evidence="18">
    <location>
        <begin position="14"/>
        <end position="360"/>
    </location>
</feature>
<dbReference type="InterPro" id="IPR003352">
    <property type="entry name" value="PTS_EIIC"/>
</dbReference>
<dbReference type="Pfam" id="PF02378">
    <property type="entry name" value="PTS_EIIC"/>
    <property type="match status" value="1"/>
</dbReference>
<keyword evidence="10" id="KW-0808">Transferase</keyword>
<feature type="transmembrane region" description="Helical" evidence="16">
    <location>
        <begin position="283"/>
        <end position="301"/>
    </location>
</feature>
<dbReference type="PROSITE" id="PS51099">
    <property type="entry name" value="PTS_EIIB_TYPE_2"/>
    <property type="match status" value="1"/>
</dbReference>
<feature type="transmembrane region" description="Helical" evidence="16">
    <location>
        <begin position="257"/>
        <end position="276"/>
    </location>
</feature>
<evidence type="ECO:0000256" key="2">
    <source>
        <dbReference type="ARBA" id="ARBA00002434"/>
    </source>
</evidence>
<dbReference type="InterPro" id="IPR036095">
    <property type="entry name" value="PTS_EIIB-like_sf"/>
</dbReference>
<evidence type="ECO:0000256" key="14">
    <source>
        <dbReference type="ARBA" id="ARBA00023136"/>
    </source>
</evidence>
<dbReference type="GO" id="GO:0005886">
    <property type="term" value="C:plasma membrane"/>
    <property type="evidence" value="ECO:0007669"/>
    <property type="project" value="UniProtKB-SubCell"/>
</dbReference>